<protein>
    <recommendedName>
        <fullName evidence="3">Rab-GAP TBC domain-containing protein</fullName>
    </recommendedName>
</protein>
<dbReference type="PROSITE" id="PS50086">
    <property type="entry name" value="TBC_RABGAP"/>
    <property type="match status" value="1"/>
</dbReference>
<dbReference type="Gene3D" id="1.10.472.80">
    <property type="entry name" value="Ypt/Rab-GAP domain of gyp1p, domain 3"/>
    <property type="match status" value="1"/>
</dbReference>
<evidence type="ECO:0000313" key="4">
    <source>
        <dbReference type="EMBL" id="CAJ1398234.1"/>
    </source>
</evidence>
<dbReference type="Gene3D" id="1.10.8.270">
    <property type="entry name" value="putative rabgap domain of human tbc1 domain family member 14 like domains"/>
    <property type="match status" value="1"/>
</dbReference>
<dbReference type="GO" id="GO:0005096">
    <property type="term" value="F:GTPase activator activity"/>
    <property type="evidence" value="ECO:0007669"/>
    <property type="project" value="TreeGrafter"/>
</dbReference>
<evidence type="ECO:0000313" key="5">
    <source>
        <dbReference type="Proteomes" id="UP001178507"/>
    </source>
</evidence>
<dbReference type="Proteomes" id="UP001178507">
    <property type="component" value="Unassembled WGS sequence"/>
</dbReference>
<dbReference type="SUPFAM" id="SSF47923">
    <property type="entry name" value="Ypt/Rab-GAP domain of gyp1p"/>
    <property type="match status" value="1"/>
</dbReference>
<keyword evidence="5" id="KW-1185">Reference proteome</keyword>
<sequence>MWLQSALSSLDACEGSYGYGPRRPCRASPGSASCSTNTLACSSSLSTMAPEDSEESHALHEEQLDEASPLKSLGWRDGLRSGRKLTTRDDWHSFEVRLLHPLEEGKSFDEAVFSPKSGDEGRCRSASPSLRGRFEAGAMAHAQGFDDEKFRGHAKIIARDVARVFAGHEAVDQLRLHMAAILRGYARRFPTLGYTQGMCFLAAVTCSKGPDAEQLFVDYMSAFQLLWSPGFPLIEEGMPLFRELLDELDGELSSHLFDSLGLNLTAVLPTAWLSMFGKWLPFEMLNDVVPFLASAGLAGFLTVTMVILTSYRCELMGHQHVEEVLIFIASLRKSPTPANLMFRCHQTLPSVTQQVPG</sequence>
<proteinExistence type="predicted"/>
<dbReference type="AlphaFoldDB" id="A0AA36J340"/>
<keyword evidence="2" id="KW-0472">Membrane</keyword>
<dbReference type="InterPro" id="IPR035969">
    <property type="entry name" value="Rab-GAP_TBC_sf"/>
</dbReference>
<name>A0AA36J340_9DINO</name>
<gene>
    <name evidence="4" type="ORF">EVOR1521_LOCUS22077</name>
</gene>
<dbReference type="InterPro" id="IPR050302">
    <property type="entry name" value="Rab_GAP_TBC_domain"/>
</dbReference>
<reference evidence="4" key="1">
    <citation type="submission" date="2023-08" db="EMBL/GenBank/DDBJ databases">
        <authorList>
            <person name="Chen Y."/>
            <person name="Shah S."/>
            <person name="Dougan E. K."/>
            <person name="Thang M."/>
            <person name="Chan C."/>
        </authorList>
    </citation>
    <scope>NUCLEOTIDE SEQUENCE</scope>
</reference>
<evidence type="ECO:0000259" key="3">
    <source>
        <dbReference type="PROSITE" id="PS50086"/>
    </source>
</evidence>
<feature type="region of interest" description="Disordered" evidence="1">
    <location>
        <begin position="45"/>
        <end position="66"/>
    </location>
</feature>
<comment type="caution">
    <text evidence="4">The sequence shown here is derived from an EMBL/GenBank/DDBJ whole genome shotgun (WGS) entry which is preliminary data.</text>
</comment>
<dbReference type="SMART" id="SM00164">
    <property type="entry name" value="TBC"/>
    <property type="match status" value="1"/>
</dbReference>
<keyword evidence="2" id="KW-0812">Transmembrane</keyword>
<keyword evidence="2" id="KW-1133">Transmembrane helix</keyword>
<feature type="transmembrane region" description="Helical" evidence="2">
    <location>
        <begin position="288"/>
        <end position="308"/>
    </location>
</feature>
<organism evidence="4 5">
    <name type="scientific">Effrenium voratum</name>
    <dbReference type="NCBI Taxonomy" id="2562239"/>
    <lineage>
        <taxon>Eukaryota</taxon>
        <taxon>Sar</taxon>
        <taxon>Alveolata</taxon>
        <taxon>Dinophyceae</taxon>
        <taxon>Suessiales</taxon>
        <taxon>Symbiodiniaceae</taxon>
        <taxon>Effrenium</taxon>
    </lineage>
</organism>
<dbReference type="InterPro" id="IPR000195">
    <property type="entry name" value="Rab-GAP-TBC_dom"/>
</dbReference>
<evidence type="ECO:0000256" key="2">
    <source>
        <dbReference type="SAM" id="Phobius"/>
    </source>
</evidence>
<feature type="domain" description="Rab-GAP TBC" evidence="3">
    <location>
        <begin position="125"/>
        <end position="296"/>
    </location>
</feature>
<accession>A0AA36J340</accession>
<dbReference type="GO" id="GO:0031267">
    <property type="term" value="F:small GTPase binding"/>
    <property type="evidence" value="ECO:0007669"/>
    <property type="project" value="TreeGrafter"/>
</dbReference>
<dbReference type="PANTHER" id="PTHR47219">
    <property type="entry name" value="RAB GTPASE-ACTIVATING PROTEIN 1-LIKE"/>
    <property type="match status" value="1"/>
</dbReference>
<dbReference type="PANTHER" id="PTHR47219:SF9">
    <property type="entry name" value="GTPASE ACTIVATING PROTEIN AND CENTROSOME-ASSOCIATED, ISOFORM B"/>
    <property type="match status" value="1"/>
</dbReference>
<dbReference type="Pfam" id="PF00566">
    <property type="entry name" value="RabGAP-TBC"/>
    <property type="match status" value="1"/>
</dbReference>
<evidence type="ECO:0000256" key="1">
    <source>
        <dbReference type="SAM" id="MobiDB-lite"/>
    </source>
</evidence>
<dbReference type="EMBL" id="CAUJNA010003294">
    <property type="protein sequence ID" value="CAJ1398234.1"/>
    <property type="molecule type" value="Genomic_DNA"/>
</dbReference>